<sequence length="71" mass="8219">MMKKGREFSKQAAPWTVVIEIHNADSSYFDDAGTGNWGKWHWGKEAREGREAQFTDATFVFSIRIPRITTR</sequence>
<gene>
    <name evidence="1" type="ORF">BGAL_0579g00020</name>
</gene>
<keyword evidence="2" id="KW-1185">Reference proteome</keyword>
<organism evidence="1 2">
    <name type="scientific">Botrytis galanthina</name>
    <dbReference type="NCBI Taxonomy" id="278940"/>
    <lineage>
        <taxon>Eukaryota</taxon>
        <taxon>Fungi</taxon>
        <taxon>Dikarya</taxon>
        <taxon>Ascomycota</taxon>
        <taxon>Pezizomycotina</taxon>
        <taxon>Leotiomycetes</taxon>
        <taxon>Helotiales</taxon>
        <taxon>Sclerotiniaceae</taxon>
        <taxon>Botrytis</taxon>
    </lineage>
</organism>
<dbReference type="AlphaFoldDB" id="A0A4S8QIR1"/>
<comment type="caution">
    <text evidence="1">The sequence shown here is derived from an EMBL/GenBank/DDBJ whole genome shotgun (WGS) entry which is preliminary data.</text>
</comment>
<protein>
    <submittedName>
        <fullName evidence="1">Uncharacterized protein</fullName>
    </submittedName>
</protein>
<dbReference type="EMBL" id="PQXL01000578">
    <property type="protein sequence ID" value="THV44787.1"/>
    <property type="molecule type" value="Genomic_DNA"/>
</dbReference>
<accession>A0A4S8QIR1</accession>
<dbReference type="OrthoDB" id="10276174at2759"/>
<name>A0A4S8QIR1_9HELO</name>
<reference evidence="1 2" key="1">
    <citation type="submission" date="2017-12" db="EMBL/GenBank/DDBJ databases">
        <title>Comparative genomics of Botrytis spp.</title>
        <authorList>
            <person name="Valero-Jimenez C.A."/>
            <person name="Tapia P."/>
            <person name="Veloso J."/>
            <person name="Silva-Moreno E."/>
            <person name="Staats M."/>
            <person name="Valdes J.H."/>
            <person name="Van Kan J.A.L."/>
        </authorList>
    </citation>
    <scope>NUCLEOTIDE SEQUENCE [LARGE SCALE GENOMIC DNA]</scope>
    <source>
        <strain evidence="1 2">MUCL435</strain>
    </source>
</reference>
<evidence type="ECO:0000313" key="1">
    <source>
        <dbReference type="EMBL" id="THV44787.1"/>
    </source>
</evidence>
<proteinExistence type="predicted"/>
<evidence type="ECO:0000313" key="2">
    <source>
        <dbReference type="Proteomes" id="UP000308671"/>
    </source>
</evidence>
<dbReference type="Proteomes" id="UP000308671">
    <property type="component" value="Unassembled WGS sequence"/>
</dbReference>